<comment type="caution">
    <text evidence="4">The sequence shown here is derived from an EMBL/GenBank/DDBJ whole genome shotgun (WGS) entry which is preliminary data.</text>
</comment>
<evidence type="ECO:0000256" key="2">
    <source>
        <dbReference type="ARBA" id="ARBA00023002"/>
    </source>
</evidence>
<dbReference type="InterPro" id="IPR051317">
    <property type="entry name" value="Gfo/Idh/MocA_oxidoreduct"/>
</dbReference>
<organism evidence="4 5">
    <name type="scientific">Cohnella boryungensis</name>
    <dbReference type="NCBI Taxonomy" id="768479"/>
    <lineage>
        <taxon>Bacteria</taxon>
        <taxon>Bacillati</taxon>
        <taxon>Bacillota</taxon>
        <taxon>Bacilli</taxon>
        <taxon>Bacillales</taxon>
        <taxon>Paenibacillaceae</taxon>
        <taxon>Cohnella</taxon>
    </lineage>
</organism>
<reference evidence="5" key="1">
    <citation type="journal article" date="2019" name="Int. J. Syst. Evol. Microbiol.">
        <title>The Global Catalogue of Microorganisms (GCM) 10K type strain sequencing project: providing services to taxonomists for standard genome sequencing and annotation.</title>
        <authorList>
            <consortium name="The Broad Institute Genomics Platform"/>
            <consortium name="The Broad Institute Genome Sequencing Center for Infectious Disease"/>
            <person name="Wu L."/>
            <person name="Ma J."/>
        </authorList>
    </citation>
    <scope>NUCLEOTIDE SEQUENCE [LARGE SCALE GENOMIC DNA]</scope>
    <source>
        <strain evidence="5">CGMCC 4.1641</strain>
    </source>
</reference>
<sequence length="369" mass="40654">MEWLKPEHYLPKLDPSVDAGKYGIGLVGCGTIANQAHLPAYRKLNLPVVACCDVNADAARTTAEKFGIPFWTTDIRELLARDDVKVIDMAVHYPARLPLLREVAKAPRPVLCQKPLALNLQQARELGDFARDNGIVLGVNHQARWAPAHKALQLLVDQGLAGQIYSVQHVMRAYQDQPGMWWTTMNDFNIADHGIHYIDLCRNISKSAYAGQEEWSSVNCLTAVLPGQNAVDPLIYSANIAFGPDGGRHSFMASLQFNNIVRATTSHSYTWWVDGTAGSIWGGHDKLYVSLAGEGSTVHEIRIKGSWFPDGFAGSMAAFITALDRGEACPVTPEDNYNTIALTSAMVISSRENRVVHREELMRGGEDDE</sequence>
<evidence type="ECO:0000259" key="3">
    <source>
        <dbReference type="Pfam" id="PF01408"/>
    </source>
</evidence>
<dbReference type="PANTHER" id="PTHR43708:SF5">
    <property type="entry name" value="CONSERVED EXPRESSED OXIDOREDUCTASE (EUROFUNG)-RELATED"/>
    <property type="match status" value="1"/>
</dbReference>
<evidence type="ECO:0000313" key="5">
    <source>
        <dbReference type="Proteomes" id="UP001595755"/>
    </source>
</evidence>
<feature type="domain" description="Gfo/Idh/MocA-like oxidoreductase N-terminal" evidence="3">
    <location>
        <begin position="24"/>
        <end position="141"/>
    </location>
</feature>
<dbReference type="InterPro" id="IPR000683">
    <property type="entry name" value="Gfo/Idh/MocA-like_OxRdtase_N"/>
</dbReference>
<evidence type="ECO:0000313" key="4">
    <source>
        <dbReference type="EMBL" id="MFC4302350.1"/>
    </source>
</evidence>
<gene>
    <name evidence="4" type="ORF">ACFO1S_02700</name>
</gene>
<evidence type="ECO:0000256" key="1">
    <source>
        <dbReference type="ARBA" id="ARBA00010928"/>
    </source>
</evidence>
<dbReference type="Gene3D" id="3.30.360.10">
    <property type="entry name" value="Dihydrodipicolinate Reductase, domain 2"/>
    <property type="match status" value="1"/>
</dbReference>
<dbReference type="InterPro" id="IPR036291">
    <property type="entry name" value="NAD(P)-bd_dom_sf"/>
</dbReference>
<dbReference type="PANTHER" id="PTHR43708">
    <property type="entry name" value="CONSERVED EXPRESSED OXIDOREDUCTASE (EUROFUNG)"/>
    <property type="match status" value="1"/>
</dbReference>
<protein>
    <submittedName>
        <fullName evidence="4">Gfo/Idh/MocA family protein</fullName>
    </submittedName>
</protein>
<keyword evidence="5" id="KW-1185">Reference proteome</keyword>
<name>A0ABV8S4S7_9BACL</name>
<dbReference type="RefSeq" id="WP_204600781.1">
    <property type="nucleotide sequence ID" value="NZ_JBHSED010000003.1"/>
</dbReference>
<dbReference type="Proteomes" id="UP001595755">
    <property type="component" value="Unassembled WGS sequence"/>
</dbReference>
<proteinExistence type="inferred from homology"/>
<dbReference type="Gene3D" id="3.40.50.720">
    <property type="entry name" value="NAD(P)-binding Rossmann-like Domain"/>
    <property type="match status" value="1"/>
</dbReference>
<dbReference type="SUPFAM" id="SSF55347">
    <property type="entry name" value="Glyceraldehyde-3-phosphate dehydrogenase-like, C-terminal domain"/>
    <property type="match status" value="1"/>
</dbReference>
<dbReference type="SUPFAM" id="SSF51735">
    <property type="entry name" value="NAD(P)-binding Rossmann-fold domains"/>
    <property type="match status" value="1"/>
</dbReference>
<dbReference type="Pfam" id="PF01408">
    <property type="entry name" value="GFO_IDH_MocA"/>
    <property type="match status" value="1"/>
</dbReference>
<dbReference type="EMBL" id="JBHSED010000003">
    <property type="protein sequence ID" value="MFC4302350.1"/>
    <property type="molecule type" value="Genomic_DNA"/>
</dbReference>
<keyword evidence="2" id="KW-0560">Oxidoreductase</keyword>
<comment type="similarity">
    <text evidence="1">Belongs to the Gfo/Idh/MocA family.</text>
</comment>
<accession>A0ABV8S4S7</accession>